<reference evidence="1 2" key="1">
    <citation type="submission" date="2018-02" db="EMBL/GenBank/DDBJ databases">
        <title>The draft genome of Phyllobacterium sp. 1N-3.</title>
        <authorList>
            <person name="Liu L."/>
            <person name="Li L."/>
            <person name="Zhang X."/>
            <person name="Wang T."/>
            <person name="Liang L."/>
        </authorList>
    </citation>
    <scope>NUCLEOTIDE SEQUENCE [LARGE SCALE GENOMIC DNA]</scope>
    <source>
        <strain evidence="1 2">1N-3</strain>
    </source>
</reference>
<evidence type="ECO:0000313" key="2">
    <source>
        <dbReference type="Proteomes" id="UP000239434"/>
    </source>
</evidence>
<keyword evidence="2" id="KW-1185">Reference proteome</keyword>
<proteinExistence type="predicted"/>
<gene>
    <name evidence="1" type="ORF">C5748_09545</name>
</gene>
<name>A0A2S9ISM2_9HYPH</name>
<accession>A0A2S9ISM2</accession>
<dbReference type="AlphaFoldDB" id="A0A2S9ISM2"/>
<dbReference type="EMBL" id="PVBR01000006">
    <property type="protein sequence ID" value="PRD43509.1"/>
    <property type="molecule type" value="Genomic_DNA"/>
</dbReference>
<dbReference type="Proteomes" id="UP000239434">
    <property type="component" value="Unassembled WGS sequence"/>
</dbReference>
<comment type="caution">
    <text evidence="1">The sequence shown here is derived from an EMBL/GenBank/DDBJ whole genome shotgun (WGS) entry which is preliminary data.</text>
</comment>
<protein>
    <recommendedName>
        <fullName evidence="3">Gfo/Idh/MocA-like oxidoreductase N-terminal domain-containing protein</fullName>
    </recommendedName>
</protein>
<organism evidence="1 2">
    <name type="scientific">Phyllobacterium phragmitis</name>
    <dbReference type="NCBI Taxonomy" id="2670329"/>
    <lineage>
        <taxon>Bacteria</taxon>
        <taxon>Pseudomonadati</taxon>
        <taxon>Pseudomonadota</taxon>
        <taxon>Alphaproteobacteria</taxon>
        <taxon>Hyphomicrobiales</taxon>
        <taxon>Phyllobacteriaceae</taxon>
        <taxon>Phyllobacterium</taxon>
    </lineage>
</organism>
<evidence type="ECO:0008006" key="3">
    <source>
        <dbReference type="Google" id="ProtNLM"/>
    </source>
</evidence>
<evidence type="ECO:0000313" key="1">
    <source>
        <dbReference type="EMBL" id="PRD43509.1"/>
    </source>
</evidence>
<sequence>MQSVKTGVILGAGMIARTHMLACAAARHKVRLKGIGDGGSGRAGALALEACRLLGHDVLHFKSVDEIATGFIASTRFLD</sequence>